<accession>B9SYW5</accession>
<sequence length="290" mass="31209">MSLPLGKLTILVGAGILGSVLAKEGRLSSVPDFVSGAFKIAFKQISREDSTSSSNGKPINASLMAQVNSLRQELQLLASNRPVTIVTASGTGAGAGKYGTIVLIVVVGYGYVWWKGWKLPDMMFATRRSLSDACTSIAQQLENVYASIRSTKRELSSNIEHLDSTLNEVAALTSNTREKVTELLEDSSRFDQDVRNVRQTVQTLGMKISRIEEKQVQRPLNATPSVAVQKSNGILGAVEISNSPGISNGIIAPEGTNNGSSSWFRSTYLTRIRSATSTVLHRTSSSTQQS</sequence>
<feature type="signal peptide" evidence="1">
    <location>
        <begin position="1"/>
        <end position="22"/>
    </location>
</feature>
<dbReference type="AlphaFoldDB" id="B9SYW5"/>
<dbReference type="Pfam" id="PF07889">
    <property type="entry name" value="DUF1664"/>
    <property type="match status" value="1"/>
</dbReference>
<feature type="chain" id="PRO_5002892185" evidence="1">
    <location>
        <begin position="23"/>
        <end position="290"/>
    </location>
</feature>
<dbReference type="FunCoup" id="B9SYW5">
    <property type="interactions" value="2029"/>
</dbReference>
<reference evidence="4" key="1">
    <citation type="journal article" date="2010" name="Nat. Biotechnol.">
        <title>Draft genome sequence of the oilseed species Ricinus communis.</title>
        <authorList>
            <person name="Chan A.P."/>
            <person name="Crabtree J."/>
            <person name="Zhao Q."/>
            <person name="Lorenzi H."/>
            <person name="Orvis J."/>
            <person name="Puiu D."/>
            <person name="Melake-Berhan A."/>
            <person name="Jones K.M."/>
            <person name="Redman J."/>
            <person name="Chen G."/>
            <person name="Cahoon E.B."/>
            <person name="Gedil M."/>
            <person name="Stanke M."/>
            <person name="Haas B.J."/>
            <person name="Wortman J.R."/>
            <person name="Fraser-Liggett C.M."/>
            <person name="Ravel J."/>
            <person name="Rabinowicz P.D."/>
        </authorList>
    </citation>
    <scope>NUCLEOTIDE SEQUENCE [LARGE SCALE GENOMIC DNA]</scope>
    <source>
        <strain evidence="4">cv. Hale</strain>
    </source>
</reference>
<dbReference type="Proteomes" id="UP000008311">
    <property type="component" value="Unassembled WGS sequence"/>
</dbReference>
<dbReference type="eggNOG" id="ENOG502QTG9">
    <property type="taxonomic scope" value="Eukaryota"/>
</dbReference>
<dbReference type="InParanoid" id="B9SYW5"/>
<dbReference type="EMBL" id="EQ974260">
    <property type="protein sequence ID" value="EEF31199.1"/>
    <property type="molecule type" value="Genomic_DNA"/>
</dbReference>
<gene>
    <name evidence="3" type="ORF">RCOM_0012690</name>
</gene>
<name>B9SYW5_RICCO</name>
<keyword evidence="4" id="KW-1185">Reference proteome</keyword>
<dbReference type="STRING" id="3988.B9SYW5"/>
<evidence type="ECO:0000313" key="3">
    <source>
        <dbReference type="EMBL" id="EEF31199.1"/>
    </source>
</evidence>
<dbReference type="InterPro" id="IPR012458">
    <property type="entry name" value="DUF1664"/>
</dbReference>
<keyword evidence="1" id="KW-0732">Signal</keyword>
<dbReference type="PANTHER" id="PTHR47289">
    <property type="entry name" value="TRANSCRIPTION FACTOR, PUTATIVE (DUF1664)-RELATED"/>
    <property type="match status" value="1"/>
</dbReference>
<evidence type="ECO:0000259" key="2">
    <source>
        <dbReference type="Pfam" id="PF07889"/>
    </source>
</evidence>
<protein>
    <submittedName>
        <fullName evidence="3">DNA binding protein, putative</fullName>
    </submittedName>
</protein>
<organism evidence="3 4">
    <name type="scientific">Ricinus communis</name>
    <name type="common">Castor bean</name>
    <dbReference type="NCBI Taxonomy" id="3988"/>
    <lineage>
        <taxon>Eukaryota</taxon>
        <taxon>Viridiplantae</taxon>
        <taxon>Streptophyta</taxon>
        <taxon>Embryophyta</taxon>
        <taxon>Tracheophyta</taxon>
        <taxon>Spermatophyta</taxon>
        <taxon>Magnoliopsida</taxon>
        <taxon>eudicotyledons</taxon>
        <taxon>Gunneridae</taxon>
        <taxon>Pentapetalae</taxon>
        <taxon>rosids</taxon>
        <taxon>fabids</taxon>
        <taxon>Malpighiales</taxon>
        <taxon>Euphorbiaceae</taxon>
        <taxon>Acalyphoideae</taxon>
        <taxon>Acalypheae</taxon>
        <taxon>Ricinus</taxon>
    </lineage>
</organism>
<proteinExistence type="predicted"/>
<dbReference type="PANTHER" id="PTHR47289:SF2">
    <property type="entry name" value="TRANSCRIPTION FACTOR, PUTATIVE (DUF1664)-RELATED"/>
    <property type="match status" value="1"/>
</dbReference>
<evidence type="ECO:0000256" key="1">
    <source>
        <dbReference type="SAM" id="SignalP"/>
    </source>
</evidence>
<evidence type="ECO:0000313" key="4">
    <source>
        <dbReference type="Proteomes" id="UP000008311"/>
    </source>
</evidence>
<feature type="domain" description="DUF1664" evidence="2">
    <location>
        <begin position="96"/>
        <end position="215"/>
    </location>
</feature>